<dbReference type="Proteomes" id="UP000700815">
    <property type="component" value="Unassembled WGS sequence"/>
</dbReference>
<comment type="caution">
    <text evidence="2">The sequence shown here is derived from an EMBL/GenBank/DDBJ whole genome shotgun (WGS) entry which is preliminary data.</text>
</comment>
<evidence type="ECO:0000256" key="1">
    <source>
        <dbReference type="SAM" id="Phobius"/>
    </source>
</evidence>
<name>A0ABS6WGF6_9BIFI</name>
<reference evidence="2 3" key="1">
    <citation type="submission" date="2021-05" db="EMBL/GenBank/DDBJ databases">
        <title>Phylogenetic classification of ten novel species belonging to the genus Bifidobacterium comprising B. colchicus sp. nov., B. abeli sp. nov., B. bicoloris sp. nov., B. guerezis sp. nov., B. rosaliae sp. nov., B. santillanensis sp. nov., B. argentati sp. nov., B. amazzoni sp. nov., B. pluviali sp. nov., and B. pinnaculum sp. nov.</title>
        <authorList>
            <person name="Lugli G.A."/>
            <person name="Ruiz Garcia L."/>
            <person name="Margolles A."/>
            <person name="Ventura M."/>
        </authorList>
    </citation>
    <scope>NUCLEOTIDE SEQUENCE [LARGE SCALE GENOMIC DNA]</scope>
    <source>
        <strain evidence="2 3">82T10</strain>
    </source>
</reference>
<dbReference type="EMBL" id="JAHBBH010000027">
    <property type="protein sequence ID" value="MBW3093095.1"/>
    <property type="molecule type" value="Genomic_DNA"/>
</dbReference>
<proteinExistence type="predicted"/>
<keyword evidence="1" id="KW-0472">Membrane</keyword>
<keyword evidence="1" id="KW-0812">Transmembrane</keyword>
<keyword evidence="3" id="KW-1185">Reference proteome</keyword>
<organism evidence="2 3">
    <name type="scientific">Bifidobacterium miconis</name>
    <dbReference type="NCBI Taxonomy" id="2834435"/>
    <lineage>
        <taxon>Bacteria</taxon>
        <taxon>Bacillati</taxon>
        <taxon>Actinomycetota</taxon>
        <taxon>Actinomycetes</taxon>
        <taxon>Bifidobacteriales</taxon>
        <taxon>Bifidobacteriaceae</taxon>
        <taxon>Bifidobacterium</taxon>
    </lineage>
</organism>
<protein>
    <submittedName>
        <fullName evidence="2">Uncharacterized protein</fullName>
    </submittedName>
</protein>
<gene>
    <name evidence="2" type="ORF">KIH79_09215</name>
</gene>
<dbReference type="RefSeq" id="WP_219059115.1">
    <property type="nucleotide sequence ID" value="NZ_JAHBBH010000027.1"/>
</dbReference>
<evidence type="ECO:0000313" key="3">
    <source>
        <dbReference type="Proteomes" id="UP000700815"/>
    </source>
</evidence>
<sequence>MASEPKPFEQQPVVTVGTQGALMNVRTTPREEGQTVILNEEVSNIRREVRQLKPLESASEKIFDAAVSTAIACVLQFAAFAASAKEPLTWSLGTVATAAILASSIAVAFFSFFQRKRDADNDVFEQQRRNILEDLDRIAPEH</sequence>
<accession>A0ABS6WGF6</accession>
<evidence type="ECO:0000313" key="2">
    <source>
        <dbReference type="EMBL" id="MBW3093095.1"/>
    </source>
</evidence>
<feature type="transmembrane region" description="Helical" evidence="1">
    <location>
        <begin position="88"/>
        <end position="113"/>
    </location>
</feature>
<keyword evidence="1" id="KW-1133">Transmembrane helix</keyword>